<evidence type="ECO:0000313" key="4">
    <source>
        <dbReference type="Proteomes" id="UP001210211"/>
    </source>
</evidence>
<accession>A0AAD5WGC1</accession>
<dbReference type="Gene3D" id="3.80.10.10">
    <property type="entry name" value="Ribonuclease Inhibitor"/>
    <property type="match status" value="1"/>
</dbReference>
<keyword evidence="4" id="KW-1185">Reference proteome</keyword>
<reference evidence="3 4" key="1">
    <citation type="journal article" date="2022" name="Cell">
        <title>Repeat-based holocentromeres influence genome architecture and karyotype evolution.</title>
        <authorList>
            <person name="Hofstatter P.G."/>
            <person name="Thangavel G."/>
            <person name="Lux T."/>
            <person name="Neumann P."/>
            <person name="Vondrak T."/>
            <person name="Novak P."/>
            <person name="Zhang M."/>
            <person name="Costa L."/>
            <person name="Castellani M."/>
            <person name="Scott A."/>
            <person name="Toegelov H."/>
            <person name="Fuchs J."/>
            <person name="Mata-Sucre Y."/>
            <person name="Dias Y."/>
            <person name="Vanzela A.L.L."/>
            <person name="Huettel B."/>
            <person name="Almeida C.C.S."/>
            <person name="Simkova H."/>
            <person name="Souza G."/>
            <person name="Pedrosa-Harand A."/>
            <person name="Macas J."/>
            <person name="Mayer K.F.X."/>
            <person name="Houben A."/>
            <person name="Marques A."/>
        </authorList>
    </citation>
    <scope>NUCLEOTIDE SEQUENCE [LARGE SCALE GENOMIC DNA]</scope>
    <source>
        <strain evidence="3">RhyTen1mFocal</strain>
    </source>
</reference>
<sequence length="435" mass="49626">MAEAEMDRISFLPLDIKLSILSRLRINDAVRTSALARSWRHIWTHLPCLDLSSVQDPLGNPSSWIQRVHRLVSSLRGPLLVFQLHFYGYCDFSSYDVCVLIPSLLNLLLQKGGLETLHLSFHIGTAIIHLPWFPSLRVLKLSGCHVVLPTGFRGFHHLETLDLYAVDISNDHLNLLLRTSNNLTTLMITYIRPSGNPLSVNLSFPLLRHLELAINDFVEIVPVDSSPCLEHAVISLIDADCSSQNLAWMMLRLVTSVAMVSSLKLDFDVLKCFSLVTLPFNFTFSRLKFLSFYLNVDTIDSRVYDAFLWLLRSMPFLEELEVELKRDYYQAETDSFLMRELLVKKHDGFACLERTVTSVTIHMDTSDVNAGIEWIQFFLLNAKGLKLLKIYNVDGCDLMPSFIEELQKAEVTSSDAKVMFFNRVTDQITNLCMND</sequence>
<dbReference type="SUPFAM" id="SSF81383">
    <property type="entry name" value="F-box domain"/>
    <property type="match status" value="1"/>
</dbReference>
<evidence type="ECO:0000313" key="3">
    <source>
        <dbReference type="EMBL" id="KAJ3686268.1"/>
    </source>
</evidence>
<dbReference type="InterPro" id="IPR032675">
    <property type="entry name" value="LRR_dom_sf"/>
</dbReference>
<dbReference type="InterPro" id="IPR036047">
    <property type="entry name" value="F-box-like_dom_sf"/>
</dbReference>
<dbReference type="InterPro" id="IPR055302">
    <property type="entry name" value="F-box_dom-containing"/>
</dbReference>
<evidence type="ECO:0000259" key="1">
    <source>
        <dbReference type="Pfam" id="PF00646"/>
    </source>
</evidence>
<comment type="caution">
    <text evidence="3">The sequence shown here is derived from an EMBL/GenBank/DDBJ whole genome shotgun (WGS) entry which is preliminary data.</text>
</comment>
<gene>
    <name evidence="3" type="ORF">LUZ61_015432</name>
</gene>
<dbReference type="InterPro" id="IPR055411">
    <property type="entry name" value="LRR_FXL15/At3g58940/PEG3-like"/>
</dbReference>
<dbReference type="Pfam" id="PF00646">
    <property type="entry name" value="F-box"/>
    <property type="match status" value="1"/>
</dbReference>
<dbReference type="PANTHER" id="PTHR32141:SF179">
    <property type="entry name" value="F-BOX DOMAIN-CONTAINING PROTEIN"/>
    <property type="match status" value="1"/>
</dbReference>
<feature type="domain" description="F-box/LRR-repeat protein 15/At3g58940/PEG3-like LRR" evidence="2">
    <location>
        <begin position="132"/>
        <end position="236"/>
    </location>
</feature>
<organism evidence="3 4">
    <name type="scientific">Rhynchospora tenuis</name>
    <dbReference type="NCBI Taxonomy" id="198213"/>
    <lineage>
        <taxon>Eukaryota</taxon>
        <taxon>Viridiplantae</taxon>
        <taxon>Streptophyta</taxon>
        <taxon>Embryophyta</taxon>
        <taxon>Tracheophyta</taxon>
        <taxon>Spermatophyta</taxon>
        <taxon>Magnoliopsida</taxon>
        <taxon>Liliopsida</taxon>
        <taxon>Poales</taxon>
        <taxon>Cyperaceae</taxon>
        <taxon>Cyperoideae</taxon>
        <taxon>Rhynchosporeae</taxon>
        <taxon>Rhynchospora</taxon>
    </lineage>
</organism>
<dbReference type="EMBL" id="JAMRDG010000002">
    <property type="protein sequence ID" value="KAJ3686268.1"/>
    <property type="molecule type" value="Genomic_DNA"/>
</dbReference>
<feature type="domain" description="F-box" evidence="1">
    <location>
        <begin position="9"/>
        <end position="48"/>
    </location>
</feature>
<evidence type="ECO:0008006" key="5">
    <source>
        <dbReference type="Google" id="ProtNLM"/>
    </source>
</evidence>
<dbReference type="InterPro" id="IPR001810">
    <property type="entry name" value="F-box_dom"/>
</dbReference>
<name>A0AAD5WGC1_9POAL</name>
<evidence type="ECO:0000259" key="2">
    <source>
        <dbReference type="Pfam" id="PF24758"/>
    </source>
</evidence>
<dbReference type="Pfam" id="PF24758">
    <property type="entry name" value="LRR_At5g56370"/>
    <property type="match status" value="1"/>
</dbReference>
<dbReference type="AlphaFoldDB" id="A0AAD5WGC1"/>
<proteinExistence type="predicted"/>
<dbReference type="SUPFAM" id="SSF52058">
    <property type="entry name" value="L domain-like"/>
    <property type="match status" value="1"/>
</dbReference>
<dbReference type="PANTHER" id="PTHR32141">
    <property type="match status" value="1"/>
</dbReference>
<protein>
    <recommendedName>
        <fullName evidence="5">F-box domain-containing protein</fullName>
    </recommendedName>
</protein>
<dbReference type="Proteomes" id="UP001210211">
    <property type="component" value="Unassembled WGS sequence"/>
</dbReference>